<feature type="non-terminal residue" evidence="1">
    <location>
        <position position="115"/>
    </location>
</feature>
<evidence type="ECO:0000313" key="1">
    <source>
        <dbReference type="EMBL" id="CAG8821226.1"/>
    </source>
</evidence>
<sequence>MTWKFDGTKIQRRFQRFQLSLAPAYAFTDYKCQGRTLEKAIIDLSNTNTYNSKYVMLSRIRSLNDLLILRPFNESILNIKLPTAHSTEIKRLEKHAEQTKELERWPDEHYNHDNI</sequence>
<organism evidence="1 2">
    <name type="scientific">Cetraspora pellucida</name>
    <dbReference type="NCBI Taxonomy" id="1433469"/>
    <lineage>
        <taxon>Eukaryota</taxon>
        <taxon>Fungi</taxon>
        <taxon>Fungi incertae sedis</taxon>
        <taxon>Mucoromycota</taxon>
        <taxon>Glomeromycotina</taxon>
        <taxon>Glomeromycetes</taxon>
        <taxon>Diversisporales</taxon>
        <taxon>Gigasporaceae</taxon>
        <taxon>Cetraspora</taxon>
    </lineage>
</organism>
<dbReference type="AlphaFoldDB" id="A0A9N9PHI2"/>
<dbReference type="InterPro" id="IPR027417">
    <property type="entry name" value="P-loop_NTPase"/>
</dbReference>
<gene>
    <name evidence="1" type="ORF">CPELLU_LOCUS19711</name>
</gene>
<protein>
    <submittedName>
        <fullName evidence="1">9195_t:CDS:1</fullName>
    </submittedName>
</protein>
<keyword evidence="2" id="KW-1185">Reference proteome</keyword>
<name>A0A9N9PHI2_9GLOM</name>
<dbReference type="SUPFAM" id="SSF52540">
    <property type="entry name" value="P-loop containing nucleoside triphosphate hydrolases"/>
    <property type="match status" value="1"/>
</dbReference>
<comment type="caution">
    <text evidence="1">The sequence shown here is derived from an EMBL/GenBank/DDBJ whole genome shotgun (WGS) entry which is preliminary data.</text>
</comment>
<proteinExistence type="predicted"/>
<reference evidence="1" key="1">
    <citation type="submission" date="2021-06" db="EMBL/GenBank/DDBJ databases">
        <authorList>
            <person name="Kallberg Y."/>
            <person name="Tangrot J."/>
            <person name="Rosling A."/>
        </authorList>
    </citation>
    <scope>NUCLEOTIDE SEQUENCE</scope>
    <source>
        <strain evidence="1">FL966</strain>
    </source>
</reference>
<dbReference type="EMBL" id="CAJVQA010050176">
    <property type="protein sequence ID" value="CAG8821226.1"/>
    <property type="molecule type" value="Genomic_DNA"/>
</dbReference>
<dbReference type="Proteomes" id="UP000789759">
    <property type="component" value="Unassembled WGS sequence"/>
</dbReference>
<accession>A0A9N9PHI2</accession>
<dbReference type="OrthoDB" id="432234at2759"/>
<evidence type="ECO:0000313" key="2">
    <source>
        <dbReference type="Proteomes" id="UP000789759"/>
    </source>
</evidence>